<evidence type="ECO:0000313" key="2">
    <source>
        <dbReference type="Proteomes" id="UP000886998"/>
    </source>
</evidence>
<proteinExistence type="predicted"/>
<comment type="caution">
    <text evidence="1">The sequence shown here is derived from an EMBL/GenBank/DDBJ whole genome shotgun (WGS) entry which is preliminary data.</text>
</comment>
<gene>
    <name evidence="1" type="primary">NCL1_47194</name>
    <name evidence="1" type="ORF">TNIN_374081</name>
</gene>
<accession>A0A8X6WXK1</accession>
<name>A0A8X6WXK1_9ARAC</name>
<protein>
    <submittedName>
        <fullName evidence="1">Uncharacterized protein</fullName>
    </submittedName>
</protein>
<organism evidence="1 2">
    <name type="scientific">Trichonephila inaurata madagascariensis</name>
    <dbReference type="NCBI Taxonomy" id="2747483"/>
    <lineage>
        <taxon>Eukaryota</taxon>
        <taxon>Metazoa</taxon>
        <taxon>Ecdysozoa</taxon>
        <taxon>Arthropoda</taxon>
        <taxon>Chelicerata</taxon>
        <taxon>Arachnida</taxon>
        <taxon>Araneae</taxon>
        <taxon>Araneomorphae</taxon>
        <taxon>Entelegynae</taxon>
        <taxon>Araneoidea</taxon>
        <taxon>Nephilidae</taxon>
        <taxon>Trichonephila</taxon>
        <taxon>Trichonephila inaurata</taxon>
    </lineage>
</organism>
<dbReference type="AlphaFoldDB" id="A0A8X6WXK1"/>
<dbReference type="Proteomes" id="UP000886998">
    <property type="component" value="Unassembled WGS sequence"/>
</dbReference>
<sequence>MCIFKLIALPEDGLTASGPLAELPAEAGNQLRHRGVVIERVEYRRRLIEVVDFVEREVAGGGPDRPDFTKWILQRKLSLKELKVLRENLDSIAVNMSYVQGAGNATGISGSITAIAGALMALGGFSAGSTVMNVGKLMKNSGNLTSNLSKAIQSVFSTKYLQSIGSVLEKDKELSTDVMDWLMFSRNFERNVEEIFGCSLLSANFQNVANTFNEFFKIFMQCNNFQSTLSMLQNGKYSPFIGTDVQIEYMHRLCTELTTNQSVEFSDKVRLTLSVITNGIGVFQVYQDGARLLNGNEVAVLPTLRGGLNPEIPTAREVGEFCLFQAIDVALNYLSLLSAYKVIKDGKSQYSDSLRQIESLLQLELESIERL</sequence>
<dbReference type="EMBL" id="BMAV01002815">
    <property type="protein sequence ID" value="GFY41976.1"/>
    <property type="molecule type" value="Genomic_DNA"/>
</dbReference>
<dbReference type="OrthoDB" id="6430746at2759"/>
<reference evidence="1" key="1">
    <citation type="submission" date="2020-08" db="EMBL/GenBank/DDBJ databases">
        <title>Multicomponent nature underlies the extraordinary mechanical properties of spider dragline silk.</title>
        <authorList>
            <person name="Kono N."/>
            <person name="Nakamura H."/>
            <person name="Mori M."/>
            <person name="Yoshida Y."/>
            <person name="Ohtoshi R."/>
            <person name="Malay A.D."/>
            <person name="Moran D.A.P."/>
            <person name="Tomita M."/>
            <person name="Numata K."/>
            <person name="Arakawa K."/>
        </authorList>
    </citation>
    <scope>NUCLEOTIDE SEQUENCE</scope>
</reference>
<keyword evidence="2" id="KW-1185">Reference proteome</keyword>
<evidence type="ECO:0000313" key="1">
    <source>
        <dbReference type="EMBL" id="GFY41976.1"/>
    </source>
</evidence>